<dbReference type="PANTHER" id="PTHR43883">
    <property type="entry name" value="SLR0207 PROTEIN"/>
    <property type="match status" value="1"/>
</dbReference>
<evidence type="ECO:0000313" key="1">
    <source>
        <dbReference type="EMBL" id="QLH80299.1"/>
    </source>
</evidence>
<sequence length="167" mass="18687">MGVMAPRLVVQCGLPGVGKSTVAGEIADRLDGERIRSDAVRRDVVEDPTYSRAERDRVYGAMLERAREALADGDSVVLDATFERRAHRDRAAALADEVGADLTLVRVVCDDEVARRRIREREDDPSEADVSVYENARDRFEPFERDHVTVDNSGDLATTRRQVEVLF</sequence>
<organism evidence="1 2">
    <name type="scientific">Halosimplex pelagicum</name>
    <dbReference type="NCBI Taxonomy" id="869886"/>
    <lineage>
        <taxon>Archaea</taxon>
        <taxon>Methanobacteriati</taxon>
        <taxon>Methanobacteriota</taxon>
        <taxon>Stenosarchaea group</taxon>
        <taxon>Halobacteria</taxon>
        <taxon>Halobacteriales</taxon>
        <taxon>Haloarculaceae</taxon>
        <taxon>Halosimplex</taxon>
    </lineage>
</organism>
<dbReference type="InterPro" id="IPR027417">
    <property type="entry name" value="P-loop_NTPase"/>
</dbReference>
<accession>A0A7D5PDJ6</accession>
<protein>
    <submittedName>
        <fullName evidence="1">AAA family ATPase</fullName>
    </submittedName>
</protein>
<dbReference type="Gene3D" id="3.40.50.300">
    <property type="entry name" value="P-loop containing nucleotide triphosphate hydrolases"/>
    <property type="match status" value="1"/>
</dbReference>
<keyword evidence="2" id="KW-1185">Reference proteome</keyword>
<dbReference type="Pfam" id="PF13671">
    <property type="entry name" value="AAA_33"/>
    <property type="match status" value="1"/>
</dbReference>
<dbReference type="InterPro" id="IPR052732">
    <property type="entry name" value="Cell-binding_unc_protein"/>
</dbReference>
<dbReference type="OrthoDB" id="28808at2157"/>
<name>A0A7D5PDJ6_9EURY</name>
<gene>
    <name evidence="1" type="ORF">HZS54_01065</name>
</gene>
<dbReference type="EMBL" id="CP058909">
    <property type="protein sequence ID" value="QLH80299.1"/>
    <property type="molecule type" value="Genomic_DNA"/>
</dbReference>
<dbReference type="AlphaFoldDB" id="A0A7D5PDJ6"/>
<dbReference type="SUPFAM" id="SSF52540">
    <property type="entry name" value="P-loop containing nucleoside triphosphate hydrolases"/>
    <property type="match status" value="1"/>
</dbReference>
<dbReference type="KEGG" id="hpel:HZS54_01065"/>
<dbReference type="Proteomes" id="UP000509346">
    <property type="component" value="Chromosome"/>
</dbReference>
<proteinExistence type="predicted"/>
<reference evidence="1 2" key="1">
    <citation type="submission" date="2020-07" db="EMBL/GenBank/DDBJ databases">
        <title>Halosimplex litoreum sp. nov. and Halosimplex rubrum sp. nov., isolated from different salt environments.</title>
        <authorList>
            <person name="Cui H."/>
        </authorList>
    </citation>
    <scope>NUCLEOTIDE SEQUENCE [LARGE SCALE GENOMIC DNA]</scope>
    <source>
        <strain evidence="1 2">R2</strain>
    </source>
</reference>
<evidence type="ECO:0000313" key="2">
    <source>
        <dbReference type="Proteomes" id="UP000509346"/>
    </source>
</evidence>
<dbReference type="PANTHER" id="PTHR43883:SF1">
    <property type="entry name" value="GLUCONOKINASE"/>
    <property type="match status" value="1"/>
</dbReference>